<dbReference type="Proteomes" id="UP000824175">
    <property type="component" value="Unassembled WGS sequence"/>
</dbReference>
<dbReference type="PANTHER" id="PTHR21299">
    <property type="entry name" value="CYTIDYLATE KINASE/PANTOATE-BETA-ALANINE LIGASE"/>
    <property type="match status" value="1"/>
</dbReference>
<dbReference type="EC" id="2.7.4.25" evidence="8"/>
<feature type="binding site" evidence="8">
    <location>
        <begin position="11"/>
        <end position="19"/>
    </location>
    <ligand>
        <name>ATP</name>
        <dbReference type="ChEBI" id="CHEBI:30616"/>
    </ligand>
</feature>
<dbReference type="GO" id="GO:0006220">
    <property type="term" value="P:pyrimidine nucleotide metabolic process"/>
    <property type="evidence" value="ECO:0007669"/>
    <property type="project" value="UniProtKB-UniRule"/>
</dbReference>
<keyword evidence="5 8" id="KW-0067">ATP-binding</keyword>
<evidence type="ECO:0000256" key="7">
    <source>
        <dbReference type="ARBA" id="ARBA00048478"/>
    </source>
</evidence>
<gene>
    <name evidence="8" type="primary">cmk</name>
    <name evidence="10" type="ORF">IAD15_04360</name>
</gene>
<evidence type="ECO:0000313" key="11">
    <source>
        <dbReference type="Proteomes" id="UP000824175"/>
    </source>
</evidence>
<dbReference type="CDD" id="cd02020">
    <property type="entry name" value="CMPK"/>
    <property type="match status" value="1"/>
</dbReference>
<name>A0A9D1HMK2_9FIRM</name>
<feature type="domain" description="Cytidylate kinase" evidence="9">
    <location>
        <begin position="7"/>
        <end position="213"/>
    </location>
</feature>
<evidence type="ECO:0000256" key="2">
    <source>
        <dbReference type="ARBA" id="ARBA00022679"/>
    </source>
</evidence>
<keyword evidence="2 8" id="KW-0808">Transferase</keyword>
<dbReference type="EMBL" id="DVMJ01000036">
    <property type="protein sequence ID" value="HIU13283.1"/>
    <property type="molecule type" value="Genomic_DNA"/>
</dbReference>
<comment type="similarity">
    <text evidence="1 8">Belongs to the cytidylate kinase family. Type 1 subfamily.</text>
</comment>
<sequence>MTDKISIAIDGPSAAGKSTIARRIAQKYHYIYIDTGAMYRCVAYYMLAHQIDLQDEKAVSAKLNQLVIRLTNDGKVFLNGEEVTSVIREDAISLAASTVSAYPEVRAFLVEMQQSMSQGGGVVLDGRDIGTVVLPKAELKIYQIASPEARAMRRYQENMRRQQPADFQTILKEIEQRDYQDTHRATSPLRKAEDARVLDTSEMSIEEVVDRVSGWVDEILERRKHQ</sequence>
<comment type="caution">
    <text evidence="10">The sequence shown here is derived from an EMBL/GenBank/DDBJ whole genome shotgun (WGS) entry which is preliminary data.</text>
</comment>
<evidence type="ECO:0000256" key="6">
    <source>
        <dbReference type="ARBA" id="ARBA00047615"/>
    </source>
</evidence>
<dbReference type="InterPro" id="IPR027417">
    <property type="entry name" value="P-loop_NTPase"/>
</dbReference>
<evidence type="ECO:0000259" key="9">
    <source>
        <dbReference type="Pfam" id="PF02224"/>
    </source>
</evidence>
<evidence type="ECO:0000256" key="1">
    <source>
        <dbReference type="ARBA" id="ARBA00009427"/>
    </source>
</evidence>
<protein>
    <recommendedName>
        <fullName evidence="8">Cytidylate kinase</fullName>
        <shortName evidence="8">CK</shortName>
        <ecNumber evidence="8">2.7.4.25</ecNumber>
    </recommendedName>
    <alternativeName>
        <fullName evidence="8">Cytidine monophosphate kinase</fullName>
        <shortName evidence="8">CMP kinase</shortName>
    </alternativeName>
</protein>
<accession>A0A9D1HMK2</accession>
<keyword evidence="8" id="KW-0963">Cytoplasm</keyword>
<reference evidence="10" key="2">
    <citation type="journal article" date="2021" name="PeerJ">
        <title>Extensive microbial diversity within the chicken gut microbiome revealed by metagenomics and culture.</title>
        <authorList>
            <person name="Gilroy R."/>
            <person name="Ravi A."/>
            <person name="Getino M."/>
            <person name="Pursley I."/>
            <person name="Horton D.L."/>
            <person name="Alikhan N.F."/>
            <person name="Baker D."/>
            <person name="Gharbi K."/>
            <person name="Hall N."/>
            <person name="Watson M."/>
            <person name="Adriaenssens E.M."/>
            <person name="Foster-Nyarko E."/>
            <person name="Jarju S."/>
            <person name="Secka A."/>
            <person name="Antonio M."/>
            <person name="Oren A."/>
            <person name="Chaudhuri R.R."/>
            <person name="La Ragione R."/>
            <person name="Hildebrand F."/>
            <person name="Pallen M.J."/>
        </authorList>
    </citation>
    <scope>NUCLEOTIDE SEQUENCE</scope>
    <source>
        <strain evidence="10">CHK195-11698</strain>
    </source>
</reference>
<dbReference type="SUPFAM" id="SSF52540">
    <property type="entry name" value="P-loop containing nucleoside triphosphate hydrolases"/>
    <property type="match status" value="1"/>
</dbReference>
<evidence type="ECO:0000256" key="5">
    <source>
        <dbReference type="ARBA" id="ARBA00022840"/>
    </source>
</evidence>
<dbReference type="GO" id="GO:0005524">
    <property type="term" value="F:ATP binding"/>
    <property type="evidence" value="ECO:0007669"/>
    <property type="project" value="UniProtKB-UniRule"/>
</dbReference>
<evidence type="ECO:0000313" key="10">
    <source>
        <dbReference type="EMBL" id="HIU13283.1"/>
    </source>
</evidence>
<comment type="catalytic activity">
    <reaction evidence="7 8">
        <text>CMP + ATP = CDP + ADP</text>
        <dbReference type="Rhea" id="RHEA:11600"/>
        <dbReference type="ChEBI" id="CHEBI:30616"/>
        <dbReference type="ChEBI" id="CHEBI:58069"/>
        <dbReference type="ChEBI" id="CHEBI:60377"/>
        <dbReference type="ChEBI" id="CHEBI:456216"/>
        <dbReference type="EC" id="2.7.4.25"/>
    </reaction>
</comment>
<dbReference type="PANTHER" id="PTHR21299:SF2">
    <property type="entry name" value="CYTIDYLATE KINASE"/>
    <property type="match status" value="1"/>
</dbReference>
<keyword evidence="4 8" id="KW-0418">Kinase</keyword>
<organism evidence="10 11">
    <name type="scientific">Candidatus Fimiplasma intestinipullorum</name>
    <dbReference type="NCBI Taxonomy" id="2840825"/>
    <lineage>
        <taxon>Bacteria</taxon>
        <taxon>Bacillati</taxon>
        <taxon>Bacillota</taxon>
        <taxon>Clostridia</taxon>
        <taxon>Eubacteriales</taxon>
        <taxon>Candidatus Fimiplasma</taxon>
    </lineage>
</organism>
<dbReference type="GO" id="GO:0005829">
    <property type="term" value="C:cytosol"/>
    <property type="evidence" value="ECO:0007669"/>
    <property type="project" value="TreeGrafter"/>
</dbReference>
<dbReference type="Pfam" id="PF02224">
    <property type="entry name" value="Cytidylate_kin"/>
    <property type="match status" value="1"/>
</dbReference>
<dbReference type="NCBIfam" id="TIGR00017">
    <property type="entry name" value="cmk"/>
    <property type="match status" value="1"/>
</dbReference>
<dbReference type="InterPro" id="IPR011994">
    <property type="entry name" value="Cytidylate_kinase_dom"/>
</dbReference>
<evidence type="ECO:0000256" key="3">
    <source>
        <dbReference type="ARBA" id="ARBA00022741"/>
    </source>
</evidence>
<reference evidence="10" key="1">
    <citation type="submission" date="2020-10" db="EMBL/GenBank/DDBJ databases">
        <authorList>
            <person name="Gilroy R."/>
        </authorList>
    </citation>
    <scope>NUCLEOTIDE SEQUENCE</scope>
    <source>
        <strain evidence="10">CHK195-11698</strain>
    </source>
</reference>
<dbReference type="CDD" id="cd02019">
    <property type="entry name" value="NK"/>
    <property type="match status" value="1"/>
</dbReference>
<dbReference type="HAMAP" id="MF_00238">
    <property type="entry name" value="Cytidyl_kinase_type1"/>
    <property type="match status" value="1"/>
</dbReference>
<dbReference type="Gene3D" id="3.40.50.300">
    <property type="entry name" value="P-loop containing nucleotide triphosphate hydrolases"/>
    <property type="match status" value="1"/>
</dbReference>
<comment type="catalytic activity">
    <reaction evidence="6 8">
        <text>dCMP + ATP = dCDP + ADP</text>
        <dbReference type="Rhea" id="RHEA:25094"/>
        <dbReference type="ChEBI" id="CHEBI:30616"/>
        <dbReference type="ChEBI" id="CHEBI:57566"/>
        <dbReference type="ChEBI" id="CHEBI:58593"/>
        <dbReference type="ChEBI" id="CHEBI:456216"/>
        <dbReference type="EC" id="2.7.4.25"/>
    </reaction>
</comment>
<dbReference type="GO" id="GO:0015949">
    <property type="term" value="P:nucleobase-containing small molecule interconversion"/>
    <property type="evidence" value="ECO:0007669"/>
    <property type="project" value="TreeGrafter"/>
</dbReference>
<dbReference type="AlphaFoldDB" id="A0A9D1HMK2"/>
<proteinExistence type="inferred from homology"/>
<comment type="subcellular location">
    <subcellularLocation>
        <location evidence="8">Cytoplasm</location>
    </subcellularLocation>
</comment>
<dbReference type="InterPro" id="IPR003136">
    <property type="entry name" value="Cytidylate_kin"/>
</dbReference>
<evidence type="ECO:0000256" key="4">
    <source>
        <dbReference type="ARBA" id="ARBA00022777"/>
    </source>
</evidence>
<keyword evidence="3 8" id="KW-0547">Nucleotide-binding</keyword>
<evidence type="ECO:0000256" key="8">
    <source>
        <dbReference type="HAMAP-Rule" id="MF_00238"/>
    </source>
</evidence>
<dbReference type="GO" id="GO:0036431">
    <property type="term" value="F:dCMP kinase activity"/>
    <property type="evidence" value="ECO:0007669"/>
    <property type="project" value="InterPro"/>
</dbReference>